<keyword evidence="2" id="KW-1133">Transmembrane helix</keyword>
<keyword evidence="2" id="KW-0812">Transmembrane</keyword>
<keyword evidence="2" id="KW-0472">Membrane</keyword>
<dbReference type="EMBL" id="MTYH01000051">
    <property type="protein sequence ID" value="PNP42261.1"/>
    <property type="molecule type" value="Genomic_DNA"/>
</dbReference>
<gene>
    <name evidence="4" type="ORF">TGAMA5MH_05943</name>
</gene>
<dbReference type="PANTHER" id="PTHR34883:SF15">
    <property type="entry name" value="EXTRACELLULAR SERINE-RICH PROTEIN"/>
    <property type="match status" value="1"/>
</dbReference>
<evidence type="ECO:0000313" key="5">
    <source>
        <dbReference type="Proteomes" id="UP000236546"/>
    </source>
</evidence>
<feature type="compositionally biased region" description="Low complexity" evidence="1">
    <location>
        <begin position="156"/>
        <end position="177"/>
    </location>
</feature>
<dbReference type="InterPro" id="IPR052953">
    <property type="entry name" value="Ser-rich/MCO-related"/>
</dbReference>
<organism evidence="4 5">
    <name type="scientific">Trichoderma gamsii</name>
    <dbReference type="NCBI Taxonomy" id="398673"/>
    <lineage>
        <taxon>Eukaryota</taxon>
        <taxon>Fungi</taxon>
        <taxon>Dikarya</taxon>
        <taxon>Ascomycota</taxon>
        <taxon>Pezizomycotina</taxon>
        <taxon>Sordariomycetes</taxon>
        <taxon>Hypocreomycetidae</taxon>
        <taxon>Hypocreales</taxon>
        <taxon>Hypocreaceae</taxon>
        <taxon>Trichoderma</taxon>
    </lineage>
</organism>
<dbReference type="SUPFAM" id="SSF49503">
    <property type="entry name" value="Cupredoxins"/>
    <property type="match status" value="1"/>
</dbReference>
<proteinExistence type="predicted"/>
<name>A0A2K0T9R5_9HYPO</name>
<feature type="chain" id="PRO_5014380652" description="Phytocyanin domain-containing protein" evidence="3">
    <location>
        <begin position="21"/>
        <end position="215"/>
    </location>
</feature>
<evidence type="ECO:0000256" key="2">
    <source>
        <dbReference type="SAM" id="Phobius"/>
    </source>
</evidence>
<dbReference type="PANTHER" id="PTHR34883">
    <property type="entry name" value="SERINE-RICH PROTEIN, PUTATIVE-RELATED-RELATED"/>
    <property type="match status" value="1"/>
</dbReference>
<keyword evidence="3" id="KW-0732">Signal</keyword>
<feature type="region of interest" description="Disordered" evidence="1">
    <location>
        <begin position="136"/>
        <end position="193"/>
    </location>
</feature>
<evidence type="ECO:0000256" key="3">
    <source>
        <dbReference type="SAM" id="SignalP"/>
    </source>
</evidence>
<reference evidence="4 5" key="1">
    <citation type="submission" date="2017-02" db="EMBL/GenBank/DDBJ databases">
        <title>Genomes of Trichoderma spp. with biocontrol activity.</title>
        <authorList>
            <person name="Gardiner D."/>
            <person name="Kazan K."/>
            <person name="Vos C."/>
            <person name="Harvey P."/>
        </authorList>
    </citation>
    <scope>NUCLEOTIDE SEQUENCE [LARGE SCALE GENOMIC DNA]</scope>
    <source>
        <strain evidence="4 5">A5MH</strain>
    </source>
</reference>
<feature type="transmembrane region" description="Helical" evidence="2">
    <location>
        <begin position="192"/>
        <end position="214"/>
    </location>
</feature>
<evidence type="ECO:0008006" key="6">
    <source>
        <dbReference type="Google" id="ProtNLM"/>
    </source>
</evidence>
<evidence type="ECO:0000313" key="4">
    <source>
        <dbReference type="EMBL" id="PNP42261.1"/>
    </source>
</evidence>
<dbReference type="Gene3D" id="2.60.40.420">
    <property type="entry name" value="Cupredoxins - blue copper proteins"/>
    <property type="match status" value="1"/>
</dbReference>
<dbReference type="InterPro" id="IPR008972">
    <property type="entry name" value="Cupredoxin"/>
</dbReference>
<feature type="signal peptide" evidence="3">
    <location>
        <begin position="1"/>
        <end position="20"/>
    </location>
</feature>
<accession>A0A2K0T9R5</accession>
<dbReference type="CDD" id="cd00920">
    <property type="entry name" value="Cupredoxin"/>
    <property type="match status" value="1"/>
</dbReference>
<sequence length="215" mass="21912">MRATTFTTAAVLALASHASAETIKIDVGANGLAFTPDSVTAKVNDILEFHFHPINHSVVLGDFANPCQPAKKNPFFSGFQPVSSGEGNEVFQVTVNSTDPMFFYCSQNVLSHCISGMSGVVNPNSTQTLDAYQKAAKNAKDASNPSSGPVGGRLVTSSSSSTTSAAPAATTSCTVSSKSSGNGYKRSDTCSGAGSVTASVGIVGAFTLGMAILLS</sequence>
<comment type="caution">
    <text evidence="4">The sequence shown here is derived from an EMBL/GenBank/DDBJ whole genome shotgun (WGS) entry which is preliminary data.</text>
</comment>
<dbReference type="OrthoDB" id="2331100at2759"/>
<evidence type="ECO:0000256" key="1">
    <source>
        <dbReference type="SAM" id="MobiDB-lite"/>
    </source>
</evidence>
<dbReference type="AlphaFoldDB" id="A0A2K0T9R5"/>
<dbReference type="Proteomes" id="UP000236546">
    <property type="component" value="Unassembled WGS sequence"/>
</dbReference>
<protein>
    <recommendedName>
        <fullName evidence="6">Phytocyanin domain-containing protein</fullName>
    </recommendedName>
</protein>